<comment type="caution">
    <text evidence="1">The sequence shown here is derived from an EMBL/GenBank/DDBJ whole genome shotgun (WGS) entry which is preliminary data.</text>
</comment>
<protein>
    <recommendedName>
        <fullName evidence="3">Secreted protein</fullName>
    </recommendedName>
</protein>
<reference evidence="1 2" key="1">
    <citation type="submission" date="2021-06" db="EMBL/GenBank/DDBJ databases">
        <authorList>
            <person name="Palmer J.M."/>
        </authorList>
    </citation>
    <scope>NUCLEOTIDE SEQUENCE [LARGE SCALE GENOMIC DNA]</scope>
    <source>
        <strain evidence="1 2">AS_MEX2019</strain>
        <tissue evidence="1">Muscle</tissue>
    </source>
</reference>
<name>A0ABV0YMM1_9TELE</name>
<gene>
    <name evidence="1" type="ORF">AMECASPLE_008421</name>
</gene>
<proteinExistence type="predicted"/>
<evidence type="ECO:0008006" key="3">
    <source>
        <dbReference type="Google" id="ProtNLM"/>
    </source>
</evidence>
<keyword evidence="2" id="KW-1185">Reference proteome</keyword>
<evidence type="ECO:0000313" key="1">
    <source>
        <dbReference type="EMBL" id="MEQ2294885.1"/>
    </source>
</evidence>
<accession>A0ABV0YMM1</accession>
<organism evidence="1 2">
    <name type="scientific">Ameca splendens</name>
    <dbReference type="NCBI Taxonomy" id="208324"/>
    <lineage>
        <taxon>Eukaryota</taxon>
        <taxon>Metazoa</taxon>
        <taxon>Chordata</taxon>
        <taxon>Craniata</taxon>
        <taxon>Vertebrata</taxon>
        <taxon>Euteleostomi</taxon>
        <taxon>Actinopterygii</taxon>
        <taxon>Neopterygii</taxon>
        <taxon>Teleostei</taxon>
        <taxon>Neoteleostei</taxon>
        <taxon>Acanthomorphata</taxon>
        <taxon>Ovalentaria</taxon>
        <taxon>Atherinomorphae</taxon>
        <taxon>Cyprinodontiformes</taxon>
        <taxon>Goodeidae</taxon>
        <taxon>Ameca</taxon>
    </lineage>
</organism>
<evidence type="ECO:0000313" key="2">
    <source>
        <dbReference type="Proteomes" id="UP001469553"/>
    </source>
</evidence>
<dbReference type="EMBL" id="JAHRIP010038067">
    <property type="protein sequence ID" value="MEQ2294885.1"/>
    <property type="molecule type" value="Genomic_DNA"/>
</dbReference>
<sequence>MVWSETFTSVARWRSLCRALAVLILFLLKQSSTYRSCRWVKDLRPPCPAVSWNLLHALETLLGGIANLQAMAYIDVPSWGIQTACATSVGSRYRFMLPVVTLTVVKCRTTKKRSKK</sequence>
<dbReference type="Proteomes" id="UP001469553">
    <property type="component" value="Unassembled WGS sequence"/>
</dbReference>